<dbReference type="GeneID" id="93028437"/>
<dbReference type="EMBL" id="CABVPN010000015">
    <property type="protein sequence ID" value="VWB71031.1"/>
    <property type="molecule type" value="Genomic_DNA"/>
</dbReference>
<proteinExistence type="predicted"/>
<gene>
    <name evidence="3" type="ORF">BDI24065_03362</name>
</gene>
<dbReference type="AlphaFoldDB" id="A0A6P2LNP6"/>
<dbReference type="PANTHER" id="PTHR46401">
    <property type="entry name" value="GLYCOSYLTRANSFERASE WBBK-RELATED"/>
    <property type="match status" value="1"/>
</dbReference>
<dbReference type="RefSeq" id="WP_239007105.1">
    <property type="nucleotide sequence ID" value="NZ_CABVPN010000015.1"/>
</dbReference>
<dbReference type="Pfam" id="PF00534">
    <property type="entry name" value="Glycos_transf_1"/>
    <property type="match status" value="1"/>
</dbReference>
<keyword evidence="4" id="KW-1185">Reference proteome</keyword>
<dbReference type="CDD" id="cd03809">
    <property type="entry name" value="GT4_MtfB-like"/>
    <property type="match status" value="1"/>
</dbReference>
<name>A0A6P2LNP6_9BURK</name>
<protein>
    <submittedName>
        <fullName evidence="3">Glycosyltransferase WbpX</fullName>
    </submittedName>
</protein>
<dbReference type="Proteomes" id="UP000494125">
    <property type="component" value="Unassembled WGS sequence"/>
</dbReference>
<organism evidence="3 4">
    <name type="scientific">Burkholderia diffusa</name>
    <dbReference type="NCBI Taxonomy" id="488732"/>
    <lineage>
        <taxon>Bacteria</taxon>
        <taxon>Pseudomonadati</taxon>
        <taxon>Pseudomonadota</taxon>
        <taxon>Betaproteobacteria</taxon>
        <taxon>Burkholderiales</taxon>
        <taxon>Burkholderiaceae</taxon>
        <taxon>Burkholderia</taxon>
        <taxon>Burkholderia cepacia complex</taxon>
    </lineage>
</organism>
<dbReference type="InterPro" id="IPR001296">
    <property type="entry name" value="Glyco_trans_1"/>
</dbReference>
<keyword evidence="1 3" id="KW-0808">Transferase</keyword>
<evidence type="ECO:0000313" key="4">
    <source>
        <dbReference type="Proteomes" id="UP000494125"/>
    </source>
</evidence>
<evidence type="ECO:0000313" key="3">
    <source>
        <dbReference type="EMBL" id="VWB71031.1"/>
    </source>
</evidence>
<dbReference type="SUPFAM" id="SSF53756">
    <property type="entry name" value="UDP-Glycosyltransferase/glycogen phosphorylase"/>
    <property type="match status" value="1"/>
</dbReference>
<accession>A0A6P2LNP6</accession>
<evidence type="ECO:0000259" key="2">
    <source>
        <dbReference type="Pfam" id="PF00534"/>
    </source>
</evidence>
<reference evidence="3 4" key="1">
    <citation type="submission" date="2019-09" db="EMBL/GenBank/DDBJ databases">
        <authorList>
            <person name="Depoorter E."/>
        </authorList>
    </citation>
    <scope>NUCLEOTIDE SEQUENCE [LARGE SCALE GENOMIC DNA]</scope>
    <source>
        <strain evidence="3">LMG 24065</strain>
    </source>
</reference>
<sequence>MGRLFFDYSTMVRWHGRPTGIPRTVERLAHSFKAIYPETIFIAMDEELQGFRNFDLETRQAGAAVEFVRGDRVFSCGANWAFACYNPVVRGLVAAGVDFHQLFYDMIPTLFPHFYEQAEGYGNYMGNWTRETLDLVKSSFAISEATRHDVYAWTGVTEEAKEIAVVRLGDELDVPESVDAGDAEGKFGYLGDFILSVGTLELRKNHVALMNAYRLLNADGKRELPNLVIVGRPGWLNNSLEFQCQHDPAIKGKVFVLSDISDGELDYLYRKCQFTAFPSLYEGWGLPIAESLRYGKQCVASSTSSMVEIAPDLVRLAHPLKPDEWACHIFELTSNPIKLASENELIRSTYVGSTWDACARTILRKLIEQ</sequence>
<dbReference type="GO" id="GO:0016757">
    <property type="term" value="F:glycosyltransferase activity"/>
    <property type="evidence" value="ECO:0007669"/>
    <property type="project" value="InterPro"/>
</dbReference>
<evidence type="ECO:0000256" key="1">
    <source>
        <dbReference type="ARBA" id="ARBA00022679"/>
    </source>
</evidence>
<dbReference type="Gene3D" id="3.40.50.2000">
    <property type="entry name" value="Glycogen Phosphorylase B"/>
    <property type="match status" value="1"/>
</dbReference>
<dbReference type="PANTHER" id="PTHR46401:SF2">
    <property type="entry name" value="GLYCOSYLTRANSFERASE WBBK-RELATED"/>
    <property type="match status" value="1"/>
</dbReference>
<feature type="domain" description="Glycosyl transferase family 1" evidence="2">
    <location>
        <begin position="193"/>
        <end position="338"/>
    </location>
</feature>